<dbReference type="AlphaFoldDB" id="A0A5P2QSC3"/>
<protein>
    <submittedName>
        <fullName evidence="1">Uncharacterized protein</fullName>
    </submittedName>
</protein>
<gene>
    <name evidence="1" type="ORF">FOB51_13630</name>
</gene>
<dbReference type="Proteomes" id="UP000324507">
    <property type="component" value="Chromosome"/>
</dbReference>
<sequence length="130" mass="14202">MTSLDNMNAHEAATITMRLPEQAALNLLGELLGYPMLDDWPEADIDVVGECSVDMTSVEFALVRLLIGDSACASAPISGMFFYRHTLVGPALVLFEDGTGMVQMITRRPSEGIYRTVRWMFEGGIEAEAA</sequence>
<proteinExistence type="predicted"/>
<evidence type="ECO:0000313" key="1">
    <source>
        <dbReference type="EMBL" id="QEU08948.1"/>
    </source>
</evidence>
<accession>A0A5P2QSC3</accession>
<reference evidence="1 2" key="1">
    <citation type="submission" date="2019-09" db="EMBL/GenBank/DDBJ databases">
        <title>FDA dAtabase for Regulatory Grade micrObial Sequences (FDA-ARGOS): Supporting development and validation of Infectious Disease Dx tests.</title>
        <authorList>
            <person name="Sciortino C."/>
            <person name="Tallon L."/>
            <person name="Sadzewicz L."/>
            <person name="Vavikolanu K."/>
            <person name="Mehta A."/>
            <person name="Aluvathingal J."/>
            <person name="Nadendla S."/>
            <person name="Nandy P."/>
            <person name="Geyer C."/>
            <person name="Yan Y."/>
            <person name="Sichtig H."/>
        </authorList>
    </citation>
    <scope>NUCLEOTIDE SEQUENCE [LARGE SCALE GENOMIC DNA]</scope>
    <source>
        <strain evidence="1 2">FDAARGOS_643</strain>
    </source>
</reference>
<name>A0A5P2QSC3_9RHOB</name>
<dbReference type="RefSeq" id="WP_150350876.1">
    <property type="nucleotide sequence ID" value="NZ_CP044081.1"/>
</dbReference>
<evidence type="ECO:0000313" key="2">
    <source>
        <dbReference type="Proteomes" id="UP000324507"/>
    </source>
</evidence>
<dbReference type="EMBL" id="CP044081">
    <property type="protein sequence ID" value="QEU08948.1"/>
    <property type="molecule type" value="Genomic_DNA"/>
</dbReference>
<organism evidence="1 2">
    <name type="scientific">Paracoccus yeei</name>
    <dbReference type="NCBI Taxonomy" id="147645"/>
    <lineage>
        <taxon>Bacteria</taxon>
        <taxon>Pseudomonadati</taxon>
        <taxon>Pseudomonadota</taxon>
        <taxon>Alphaproteobacteria</taxon>
        <taxon>Rhodobacterales</taxon>
        <taxon>Paracoccaceae</taxon>
        <taxon>Paracoccus</taxon>
    </lineage>
</organism>